<keyword evidence="14" id="KW-1185">Reference proteome</keyword>
<dbReference type="PANTHER" id="PTHR11070">
    <property type="entry name" value="UVRD / RECB / PCRA DNA HELICASE FAMILY MEMBER"/>
    <property type="match status" value="1"/>
</dbReference>
<dbReference type="GO" id="GO:0005829">
    <property type="term" value="C:cytosol"/>
    <property type="evidence" value="ECO:0007669"/>
    <property type="project" value="TreeGrafter"/>
</dbReference>
<evidence type="ECO:0000313" key="13">
    <source>
        <dbReference type="EMBL" id="AHX11384.1"/>
    </source>
</evidence>
<comment type="catalytic activity">
    <reaction evidence="6">
        <text>Couples ATP hydrolysis with the unwinding of duplex DNA by translocating in the 3'-5' direction.</text>
        <dbReference type="EC" id="5.6.2.4"/>
    </reaction>
</comment>
<dbReference type="Proteomes" id="UP000023755">
    <property type="component" value="Chromosome"/>
</dbReference>
<name>X5HJW9_9RICK</name>
<reference evidence="13 14" key="1">
    <citation type="submission" date="2014-03" db="EMBL/GenBank/DDBJ databases">
        <title>Sequencing and Comparison of Genomes and Transcriptome Profiles of Human Ehrlichiosis Agents.</title>
        <authorList>
            <person name="Lin M."/>
            <person name="Daugherty S.C."/>
            <person name="Nagaraj S."/>
            <person name="Cheng Z."/>
            <person name="Xiong Q."/>
            <person name="Lin F.-Y."/>
            <person name="Sengamalay N."/>
            <person name="Ott S."/>
            <person name="Godinez A."/>
            <person name="Tallon L.J."/>
            <person name="Sadzewicz L."/>
            <person name="Fraser C.M."/>
            <person name="Dunning Hotopp J.C."/>
            <person name="Rikihisa Y."/>
        </authorList>
    </citation>
    <scope>NUCLEOTIDE SEQUENCE [LARGE SCALE GENOMIC DNA]</scope>
    <source>
        <strain evidence="13 14">Oregon</strain>
    </source>
</reference>
<accession>X5HJW9</accession>
<evidence type="ECO:0000313" key="14">
    <source>
        <dbReference type="Proteomes" id="UP000023755"/>
    </source>
</evidence>
<evidence type="ECO:0000256" key="9">
    <source>
        <dbReference type="ARBA" id="ARBA00048988"/>
    </source>
</evidence>
<dbReference type="InterPro" id="IPR000212">
    <property type="entry name" value="DNA_helicase_UvrD/REP"/>
</dbReference>
<keyword evidence="5" id="KW-0413">Isomerase</keyword>
<keyword evidence="3 10" id="KW-0347">Helicase</keyword>
<evidence type="ECO:0000256" key="7">
    <source>
        <dbReference type="ARBA" id="ARBA00034808"/>
    </source>
</evidence>
<evidence type="ECO:0000256" key="2">
    <source>
        <dbReference type="ARBA" id="ARBA00022801"/>
    </source>
</evidence>
<sequence>MAAAEMYNRVFEALSILSTMGNVEMRRYLRSELEINTDDFSYIRNLICIADSFLRIQTFHAFCLQSIKECDPGYNSKEIYEENQHTFCKMLAQFIFEKCRLPERTSEGITEQKLYEIFSSLLHNFHLDYAEIIKKLKDNPIEQLPVNTLDILSAFSEFLDLNRNFSRKYIAHNAVIETAISKEIWNIYEVASKIDHVLIDEAQDNNLKQLYIISRFCSDFLMDDSQDKSLFIVGDYKQSIYGFQGASPDAFLAFYNILKQRDPKEKLIQLKIEKSYRSSNPILEFVDSVFADITLCASHTETIQHKTNREDAPGYVEVRPLIKKSDIDAELQLAISIKNTIQSWISNKRMIKAKKRSVKAGDIAILVAHRTAFVDHLYTQLNSADIPVNFTGKSSVKTNPIFDLLINLGKFITYKYDEEALVTILKSPILGWCDDEILKIKTSNKDVPLFHHIENTDSGNILKRWLELYGTTFQIYSKLLDEEIVSRLGRWYGSETDYYIDTFLDNTLEYDCIYDFIYIFGTDDATIRIKNANENGVTISTVHGSKGAQYPIVFVADSNYVPQNRNIFLHTEDGLPILSSEKNIEITDRIKERQKVTIYHEHMRLLYVALTRAEDELYVVGTGEKIKKNSWHELCTNSIIKIGSTKEDGSYYHTNEHKYFDENLTDNRKQNTAQEISSLFNSEQRKVDEDNTLVMGETLKIDKKTVLPRKTFEILRGELIHEILEYIFIVGKPEIWLKGFLENRALALNQKEQDEISKTVLKFVENNSIPSGRREVEVLFAGRLIRMDHVEFKDNEIVIRDYKTGKNREITDTIVQQMRLYQRAMQSIYPEKNIRTEILWI</sequence>
<dbReference type="PANTHER" id="PTHR11070:SF2">
    <property type="entry name" value="ATP-DEPENDENT DNA HELICASE SRS2"/>
    <property type="match status" value="1"/>
</dbReference>
<proteinExistence type="predicted"/>
<dbReference type="EC" id="5.6.2.4" evidence="7"/>
<dbReference type="Gene3D" id="3.40.50.300">
    <property type="entry name" value="P-loop containing nucleotide triphosphate hydrolases"/>
    <property type="match status" value="3"/>
</dbReference>
<dbReference type="InterPro" id="IPR027417">
    <property type="entry name" value="P-loop_NTPase"/>
</dbReference>
<keyword evidence="2 10" id="KW-0378">Hydrolase</keyword>
<dbReference type="AlphaFoldDB" id="X5HJW9"/>
<dbReference type="InterPro" id="IPR014017">
    <property type="entry name" value="DNA_helicase_UvrD-like_C"/>
</dbReference>
<dbReference type="GO" id="GO:0005524">
    <property type="term" value="F:ATP binding"/>
    <property type="evidence" value="ECO:0007669"/>
    <property type="project" value="UniProtKB-UniRule"/>
</dbReference>
<evidence type="ECO:0000256" key="4">
    <source>
        <dbReference type="ARBA" id="ARBA00022840"/>
    </source>
</evidence>
<dbReference type="InterPro" id="IPR014016">
    <property type="entry name" value="UvrD-like_ATP-bd"/>
</dbReference>
<evidence type="ECO:0000259" key="12">
    <source>
        <dbReference type="PROSITE" id="PS51217"/>
    </source>
</evidence>
<dbReference type="GO" id="GO:0043138">
    <property type="term" value="F:3'-5' DNA helicase activity"/>
    <property type="evidence" value="ECO:0007669"/>
    <property type="project" value="UniProtKB-EC"/>
</dbReference>
<evidence type="ECO:0000256" key="3">
    <source>
        <dbReference type="ARBA" id="ARBA00022806"/>
    </source>
</evidence>
<dbReference type="KEGG" id="nhm:NHE_0439"/>
<evidence type="ECO:0000256" key="8">
    <source>
        <dbReference type="ARBA" id="ARBA00034923"/>
    </source>
</evidence>
<dbReference type="PROSITE" id="PS51217">
    <property type="entry name" value="UVRD_HELICASE_CTER"/>
    <property type="match status" value="1"/>
</dbReference>
<dbReference type="STRING" id="1286528.NHE_0439"/>
<organism evidence="13 14">
    <name type="scientific">Neorickettsia helminthoeca str. Oregon</name>
    <dbReference type="NCBI Taxonomy" id="1286528"/>
    <lineage>
        <taxon>Bacteria</taxon>
        <taxon>Pseudomonadati</taxon>
        <taxon>Pseudomonadota</taxon>
        <taxon>Alphaproteobacteria</taxon>
        <taxon>Rickettsiales</taxon>
        <taxon>Anaplasmataceae</taxon>
        <taxon>Neorickettsia</taxon>
    </lineage>
</organism>
<evidence type="ECO:0000256" key="6">
    <source>
        <dbReference type="ARBA" id="ARBA00034617"/>
    </source>
</evidence>
<dbReference type="GO" id="GO:0000725">
    <property type="term" value="P:recombinational repair"/>
    <property type="evidence" value="ECO:0007669"/>
    <property type="project" value="TreeGrafter"/>
</dbReference>
<keyword evidence="4 10" id="KW-0067">ATP-binding</keyword>
<evidence type="ECO:0000259" key="11">
    <source>
        <dbReference type="PROSITE" id="PS51198"/>
    </source>
</evidence>
<dbReference type="Pfam" id="PF13361">
    <property type="entry name" value="UvrD_C"/>
    <property type="match status" value="1"/>
</dbReference>
<dbReference type="HOGENOM" id="CLU_320510_0_0_5"/>
<protein>
    <recommendedName>
        <fullName evidence="7">DNA 3'-5' helicase</fullName>
        <ecNumber evidence="7">5.6.2.4</ecNumber>
    </recommendedName>
    <alternativeName>
        <fullName evidence="8">DNA 3'-5' helicase II</fullName>
    </alternativeName>
</protein>
<dbReference type="SUPFAM" id="SSF52540">
    <property type="entry name" value="P-loop containing nucleoside triphosphate hydrolases"/>
    <property type="match status" value="1"/>
</dbReference>
<evidence type="ECO:0000256" key="10">
    <source>
        <dbReference type="PROSITE-ProRule" id="PRU00560"/>
    </source>
</evidence>
<evidence type="ECO:0000256" key="1">
    <source>
        <dbReference type="ARBA" id="ARBA00022741"/>
    </source>
</evidence>
<evidence type="ECO:0000256" key="5">
    <source>
        <dbReference type="ARBA" id="ARBA00023235"/>
    </source>
</evidence>
<dbReference type="Pfam" id="PF12705">
    <property type="entry name" value="PDDEXK_1"/>
    <property type="match status" value="1"/>
</dbReference>
<dbReference type="GO" id="GO:0003677">
    <property type="term" value="F:DNA binding"/>
    <property type="evidence" value="ECO:0007669"/>
    <property type="project" value="InterPro"/>
</dbReference>
<comment type="caution">
    <text evidence="10">Lacks conserved residue(s) required for the propagation of feature annotation.</text>
</comment>
<gene>
    <name evidence="13" type="ORF">NHE_0439</name>
</gene>
<dbReference type="InterPro" id="IPR038726">
    <property type="entry name" value="PDDEXK_AddAB-type"/>
</dbReference>
<keyword evidence="1 10" id="KW-0547">Nucleotide-binding</keyword>
<dbReference type="GO" id="GO:0016787">
    <property type="term" value="F:hydrolase activity"/>
    <property type="evidence" value="ECO:0007669"/>
    <property type="project" value="UniProtKB-UniRule"/>
</dbReference>
<dbReference type="EMBL" id="CP007481">
    <property type="protein sequence ID" value="AHX11384.1"/>
    <property type="molecule type" value="Genomic_DNA"/>
</dbReference>
<comment type="catalytic activity">
    <reaction evidence="9">
        <text>ATP + H2O = ADP + phosphate + H(+)</text>
        <dbReference type="Rhea" id="RHEA:13065"/>
        <dbReference type="ChEBI" id="CHEBI:15377"/>
        <dbReference type="ChEBI" id="CHEBI:15378"/>
        <dbReference type="ChEBI" id="CHEBI:30616"/>
        <dbReference type="ChEBI" id="CHEBI:43474"/>
        <dbReference type="ChEBI" id="CHEBI:456216"/>
        <dbReference type="EC" id="5.6.2.4"/>
    </reaction>
</comment>
<feature type="domain" description="UvrD-like helicase ATP-binding" evidence="11">
    <location>
        <begin position="1"/>
        <end position="279"/>
    </location>
</feature>
<dbReference type="Pfam" id="PF00580">
    <property type="entry name" value="UvrD-helicase"/>
    <property type="match status" value="1"/>
</dbReference>
<dbReference type="PROSITE" id="PS51198">
    <property type="entry name" value="UVRD_HELICASE_ATP_BIND"/>
    <property type="match status" value="1"/>
</dbReference>
<feature type="domain" description="UvrD-like helicase C-terminal" evidence="12">
    <location>
        <begin position="280"/>
        <end position="547"/>
    </location>
</feature>